<comment type="caution">
    <text evidence="2">The sequence shown here is derived from an EMBL/GenBank/DDBJ whole genome shotgun (WGS) entry which is preliminary data.</text>
</comment>
<keyword evidence="3" id="KW-1185">Reference proteome</keyword>
<protein>
    <submittedName>
        <fullName evidence="2">Uncharacterized protein</fullName>
    </submittedName>
</protein>
<dbReference type="EMBL" id="BNEK01000002">
    <property type="protein sequence ID" value="GHJ26225.1"/>
    <property type="molecule type" value="Genomic_DNA"/>
</dbReference>
<organism evidence="2 3">
    <name type="scientific">Streptomyces hygroscopicus</name>
    <dbReference type="NCBI Taxonomy" id="1912"/>
    <lineage>
        <taxon>Bacteria</taxon>
        <taxon>Bacillati</taxon>
        <taxon>Actinomycetota</taxon>
        <taxon>Actinomycetes</taxon>
        <taxon>Kitasatosporales</taxon>
        <taxon>Streptomycetaceae</taxon>
        <taxon>Streptomyces</taxon>
        <taxon>Streptomyces violaceusniger group</taxon>
    </lineage>
</organism>
<feature type="region of interest" description="Disordered" evidence="1">
    <location>
        <begin position="1"/>
        <end position="126"/>
    </location>
</feature>
<gene>
    <name evidence="2" type="ORF">TPA0910_06580</name>
</gene>
<accession>A0ABQ3TSB5</accession>
<feature type="compositionally biased region" description="Polar residues" evidence="1">
    <location>
        <begin position="70"/>
        <end position="83"/>
    </location>
</feature>
<feature type="compositionally biased region" description="Low complexity" evidence="1">
    <location>
        <begin position="54"/>
        <end position="64"/>
    </location>
</feature>
<name>A0ABQ3TSB5_STRHY</name>
<reference evidence="2" key="1">
    <citation type="submission" date="2024-05" db="EMBL/GenBank/DDBJ databases">
        <title>Whole genome shotgun sequence of Streptomyces hygroscopicus NBRC 113678.</title>
        <authorList>
            <person name="Komaki H."/>
            <person name="Tamura T."/>
        </authorList>
    </citation>
    <scope>NUCLEOTIDE SEQUENCE</scope>
    <source>
        <strain evidence="2">N11-34</strain>
    </source>
</reference>
<dbReference type="Proteomes" id="UP001054854">
    <property type="component" value="Unassembled WGS sequence"/>
</dbReference>
<feature type="compositionally biased region" description="Low complexity" evidence="1">
    <location>
        <begin position="88"/>
        <end position="109"/>
    </location>
</feature>
<sequence length="126" mass="12916">MASRMSRTVWAGSASPARTTVRAGAAERPSPSSRENTEGTPLISPLARGRRSGSARASRSATTSVLPPASSGQRISNTDTSKLSEVEATTSVSPSRPSSAAAQAASPATVRWVTTTPLGRPVDPEV</sequence>
<evidence type="ECO:0000313" key="3">
    <source>
        <dbReference type="Proteomes" id="UP001054854"/>
    </source>
</evidence>
<evidence type="ECO:0000313" key="2">
    <source>
        <dbReference type="EMBL" id="GHJ26225.1"/>
    </source>
</evidence>
<proteinExistence type="predicted"/>
<evidence type="ECO:0000256" key="1">
    <source>
        <dbReference type="SAM" id="MobiDB-lite"/>
    </source>
</evidence>